<dbReference type="RefSeq" id="WP_050725768.1">
    <property type="nucleotide sequence ID" value="NZ_CP012332.1"/>
</dbReference>
<keyword evidence="3" id="KW-1185">Reference proteome</keyword>
<keyword evidence="1" id="KW-1133">Transmembrane helix</keyword>
<sequence length="67" mass="7008">MRATYATGDVKGARRLALAITADESAGADARADALHLLEQTDVDPRALAIGAFALVLAAVFIGFFLF</sequence>
<organism evidence="2 3">
    <name type="scientific">Vulgatibacter incomptus</name>
    <dbReference type="NCBI Taxonomy" id="1391653"/>
    <lineage>
        <taxon>Bacteria</taxon>
        <taxon>Pseudomonadati</taxon>
        <taxon>Myxococcota</taxon>
        <taxon>Myxococcia</taxon>
        <taxon>Myxococcales</taxon>
        <taxon>Cystobacterineae</taxon>
        <taxon>Vulgatibacteraceae</taxon>
        <taxon>Vulgatibacter</taxon>
    </lineage>
</organism>
<protein>
    <submittedName>
        <fullName evidence="2">Uncharacterized protein</fullName>
    </submittedName>
</protein>
<gene>
    <name evidence="2" type="ORF">AKJ08_1851</name>
</gene>
<feature type="transmembrane region" description="Helical" evidence="1">
    <location>
        <begin position="47"/>
        <end position="66"/>
    </location>
</feature>
<dbReference type="Proteomes" id="UP000055590">
    <property type="component" value="Chromosome"/>
</dbReference>
<dbReference type="KEGG" id="vin:AKJ08_1851"/>
<dbReference type="STRING" id="1391653.AKJ08_1851"/>
<keyword evidence="1" id="KW-0812">Transmembrane</keyword>
<name>A0A0K1PEA7_9BACT</name>
<reference evidence="2 3" key="1">
    <citation type="submission" date="2015-08" db="EMBL/GenBank/DDBJ databases">
        <authorList>
            <person name="Babu N.S."/>
            <person name="Beckwith C.J."/>
            <person name="Beseler K.G."/>
            <person name="Brison A."/>
            <person name="Carone J.V."/>
            <person name="Caskin T.P."/>
            <person name="Diamond M."/>
            <person name="Durham M.E."/>
            <person name="Foxe J.M."/>
            <person name="Go M."/>
            <person name="Henderson B.A."/>
            <person name="Jones I.B."/>
            <person name="McGettigan J.A."/>
            <person name="Micheletti S.J."/>
            <person name="Nasrallah M.E."/>
            <person name="Ortiz D."/>
            <person name="Piller C.R."/>
            <person name="Privatt S.R."/>
            <person name="Schneider S.L."/>
            <person name="Sharp S."/>
            <person name="Smith T.C."/>
            <person name="Stanton J.D."/>
            <person name="Ullery H.E."/>
            <person name="Wilson R.J."/>
            <person name="Serrano M.G."/>
            <person name="Buck G."/>
            <person name="Lee V."/>
            <person name="Wang Y."/>
            <person name="Carvalho R."/>
            <person name="Voegtly L."/>
            <person name="Shi R."/>
            <person name="Duckworth R."/>
            <person name="Johnson A."/>
            <person name="Loviza R."/>
            <person name="Walstead R."/>
            <person name="Shah Z."/>
            <person name="Kiflezghi M."/>
            <person name="Wade K."/>
            <person name="Ball S.L."/>
            <person name="Bradley K.W."/>
            <person name="Asai D.J."/>
            <person name="Bowman C.A."/>
            <person name="Russell D.A."/>
            <person name="Pope W.H."/>
            <person name="Jacobs-Sera D."/>
            <person name="Hendrix R.W."/>
            <person name="Hatfull G.F."/>
        </authorList>
    </citation>
    <scope>NUCLEOTIDE SEQUENCE [LARGE SCALE GENOMIC DNA]</scope>
    <source>
        <strain evidence="2 3">DSM 27710</strain>
    </source>
</reference>
<evidence type="ECO:0000256" key="1">
    <source>
        <dbReference type="SAM" id="Phobius"/>
    </source>
</evidence>
<evidence type="ECO:0000313" key="3">
    <source>
        <dbReference type="Proteomes" id="UP000055590"/>
    </source>
</evidence>
<proteinExistence type="predicted"/>
<accession>A0A0K1PEA7</accession>
<keyword evidence="1" id="KW-0472">Membrane</keyword>
<dbReference type="AlphaFoldDB" id="A0A0K1PEA7"/>
<dbReference type="EMBL" id="CP012332">
    <property type="protein sequence ID" value="AKU91464.1"/>
    <property type="molecule type" value="Genomic_DNA"/>
</dbReference>
<evidence type="ECO:0000313" key="2">
    <source>
        <dbReference type="EMBL" id="AKU91464.1"/>
    </source>
</evidence>